<evidence type="ECO:0000259" key="2">
    <source>
        <dbReference type="PROSITE" id="PS50280"/>
    </source>
</evidence>
<gene>
    <name evidence="3" type="ORF">VTL71DRAFT_7679</name>
</gene>
<organism evidence="3 4">
    <name type="scientific">Oculimacula yallundae</name>
    <dbReference type="NCBI Taxonomy" id="86028"/>
    <lineage>
        <taxon>Eukaryota</taxon>
        <taxon>Fungi</taxon>
        <taxon>Dikarya</taxon>
        <taxon>Ascomycota</taxon>
        <taxon>Pezizomycotina</taxon>
        <taxon>Leotiomycetes</taxon>
        <taxon>Helotiales</taxon>
        <taxon>Ploettnerulaceae</taxon>
        <taxon>Oculimacula</taxon>
    </lineage>
</organism>
<dbReference type="InterPro" id="IPR001214">
    <property type="entry name" value="SET_dom"/>
</dbReference>
<reference evidence="3 4" key="1">
    <citation type="journal article" date="2024" name="Commun. Biol.">
        <title>Comparative genomic analysis of thermophilic fungi reveals convergent evolutionary adaptations and gene losses.</title>
        <authorList>
            <person name="Steindorff A.S."/>
            <person name="Aguilar-Pontes M.V."/>
            <person name="Robinson A.J."/>
            <person name="Andreopoulos B."/>
            <person name="LaButti K."/>
            <person name="Kuo A."/>
            <person name="Mondo S."/>
            <person name="Riley R."/>
            <person name="Otillar R."/>
            <person name="Haridas S."/>
            <person name="Lipzen A."/>
            <person name="Grimwood J."/>
            <person name="Schmutz J."/>
            <person name="Clum A."/>
            <person name="Reid I.D."/>
            <person name="Moisan M.C."/>
            <person name="Butler G."/>
            <person name="Nguyen T.T.M."/>
            <person name="Dewar K."/>
            <person name="Conant G."/>
            <person name="Drula E."/>
            <person name="Henrissat B."/>
            <person name="Hansel C."/>
            <person name="Singer S."/>
            <person name="Hutchinson M.I."/>
            <person name="de Vries R.P."/>
            <person name="Natvig D.O."/>
            <person name="Powell A.J."/>
            <person name="Tsang A."/>
            <person name="Grigoriev I.V."/>
        </authorList>
    </citation>
    <scope>NUCLEOTIDE SEQUENCE [LARGE SCALE GENOMIC DNA]</scope>
    <source>
        <strain evidence="3 4">CBS 494.80</strain>
    </source>
</reference>
<feature type="compositionally biased region" description="Polar residues" evidence="1">
    <location>
        <begin position="1"/>
        <end position="11"/>
    </location>
</feature>
<dbReference type="InterPro" id="IPR046341">
    <property type="entry name" value="SET_dom_sf"/>
</dbReference>
<dbReference type="Gene3D" id="2.170.270.10">
    <property type="entry name" value="SET domain"/>
    <property type="match status" value="1"/>
</dbReference>
<sequence length="341" mass="37587">MTDNTAASAETQGGKDESDMFPIVTETGMPGLLHPVGLAEDFEKWMEVRKLWAWYRARATTSKIKQVEGKGSLQKVPDPCACPKSSLRNEYIRNPPSLSPSSSNSSILSNQFDTTPPSSSSPSPATSFSPSFPSHTHTLSSSSSSSSSSLVASTPTSTFSDSSAQPLFFTEYFDVRRSKKGGYGAFATKDVEKGTIVMTEKPLFRASFMEVFFELEKLTKAQRQEYKTLHGHMELSDSRELAIFKTNRFETSGSKGGIFIKSSRFNHACHPWATCNYRYDESSTTLTFTACKPIKKGEEITISYTSNPAQLMDNYGFYCDCLNCPGPKVAAKQAKRLRGPC</sequence>
<comment type="caution">
    <text evidence="3">The sequence shown here is derived from an EMBL/GenBank/DDBJ whole genome shotgun (WGS) entry which is preliminary data.</text>
</comment>
<evidence type="ECO:0000256" key="1">
    <source>
        <dbReference type="SAM" id="MobiDB-lite"/>
    </source>
</evidence>
<dbReference type="PANTHER" id="PTHR47332">
    <property type="entry name" value="SET DOMAIN-CONTAINING PROTEIN 5"/>
    <property type="match status" value="1"/>
</dbReference>
<proteinExistence type="predicted"/>
<dbReference type="InterPro" id="IPR053185">
    <property type="entry name" value="SET_domain_protein"/>
</dbReference>
<feature type="region of interest" description="Disordered" evidence="1">
    <location>
        <begin position="1"/>
        <end position="21"/>
    </location>
</feature>
<feature type="compositionally biased region" description="Low complexity" evidence="1">
    <location>
        <begin position="94"/>
        <end position="158"/>
    </location>
</feature>
<feature type="region of interest" description="Disordered" evidence="1">
    <location>
        <begin position="87"/>
        <end position="162"/>
    </location>
</feature>
<name>A0ABR4BUW5_9HELO</name>
<protein>
    <recommendedName>
        <fullName evidence="2">SET domain-containing protein</fullName>
    </recommendedName>
</protein>
<feature type="domain" description="SET" evidence="2">
    <location>
        <begin position="171"/>
        <end position="305"/>
    </location>
</feature>
<dbReference type="SUPFAM" id="SSF82199">
    <property type="entry name" value="SET domain"/>
    <property type="match status" value="1"/>
</dbReference>
<accession>A0ABR4BUW5</accession>
<dbReference type="EMBL" id="JAZHXI010000019">
    <property type="protein sequence ID" value="KAL2061406.1"/>
    <property type="molecule type" value="Genomic_DNA"/>
</dbReference>
<dbReference type="CDD" id="cd20071">
    <property type="entry name" value="SET_SMYD"/>
    <property type="match status" value="1"/>
</dbReference>
<dbReference type="Proteomes" id="UP001595075">
    <property type="component" value="Unassembled WGS sequence"/>
</dbReference>
<dbReference type="SMART" id="SM00317">
    <property type="entry name" value="SET"/>
    <property type="match status" value="1"/>
</dbReference>
<dbReference type="PROSITE" id="PS50280">
    <property type="entry name" value="SET"/>
    <property type="match status" value="1"/>
</dbReference>
<dbReference type="Pfam" id="PF00856">
    <property type="entry name" value="SET"/>
    <property type="match status" value="1"/>
</dbReference>
<evidence type="ECO:0000313" key="4">
    <source>
        <dbReference type="Proteomes" id="UP001595075"/>
    </source>
</evidence>
<evidence type="ECO:0000313" key="3">
    <source>
        <dbReference type="EMBL" id="KAL2061406.1"/>
    </source>
</evidence>
<keyword evidence="4" id="KW-1185">Reference proteome</keyword>
<dbReference type="PANTHER" id="PTHR47332:SF2">
    <property type="entry name" value="SET-6"/>
    <property type="match status" value="1"/>
</dbReference>